<evidence type="ECO:0000256" key="10">
    <source>
        <dbReference type="ARBA" id="ARBA00077188"/>
    </source>
</evidence>
<evidence type="ECO:0000256" key="6">
    <source>
        <dbReference type="ARBA" id="ARBA00023055"/>
    </source>
</evidence>
<keyword evidence="7" id="KW-0446">Lipid-binding</keyword>
<dbReference type="Gene3D" id="3.30.530.20">
    <property type="match status" value="1"/>
</dbReference>
<sequence>MSRGGSANPAAASASTSARARSEQPPRNFPNEQFLAVCRELTRSSEGADPSWQLLTQSMGFNIYRRKDEKSGLYEYKIYGTLENCSPDLCADVYMDLHYRIKWDEFLKELHEDTRDGRTVIHWEVKFPFPLTNRDYVFIHERQDMEVDGQKIYVILAKSANSSKFPEKSGIVRVKNYRQSVAFQSDGKKGSRVFMNYFDDPGGKLPSWLVNWATKVSRMLKPLGSQQYQ</sequence>
<evidence type="ECO:0000313" key="15">
    <source>
        <dbReference type="Proteomes" id="UP000001646"/>
    </source>
</evidence>
<keyword evidence="15" id="KW-1185">Reference proteome</keyword>
<feature type="compositionally biased region" description="Low complexity" evidence="12">
    <location>
        <begin position="1"/>
        <end position="19"/>
    </location>
</feature>
<evidence type="ECO:0000256" key="2">
    <source>
        <dbReference type="ARBA" id="ARBA00022448"/>
    </source>
</evidence>
<dbReference type="Pfam" id="PF01852">
    <property type="entry name" value="START"/>
    <property type="match status" value="1"/>
</dbReference>
<name>H9G6H0_ANOCA</name>
<dbReference type="AlphaFoldDB" id="H9G6H0"/>
<keyword evidence="5" id="KW-0007">Acetylation</keyword>
<keyword evidence="4" id="KW-0597">Phosphoprotein</keyword>
<reference evidence="14" key="2">
    <citation type="submission" date="2025-08" db="UniProtKB">
        <authorList>
            <consortium name="Ensembl"/>
        </authorList>
    </citation>
    <scope>IDENTIFICATION</scope>
</reference>
<dbReference type="GO" id="GO:0005829">
    <property type="term" value="C:cytosol"/>
    <property type="evidence" value="ECO:0007669"/>
    <property type="project" value="UniProtKB-ARBA"/>
</dbReference>
<evidence type="ECO:0000256" key="11">
    <source>
        <dbReference type="ARBA" id="ARBA00079049"/>
    </source>
</evidence>
<reference evidence="14" key="3">
    <citation type="submission" date="2025-09" db="UniProtKB">
        <authorList>
            <consortium name="Ensembl"/>
        </authorList>
    </citation>
    <scope>IDENTIFICATION</scope>
</reference>
<keyword evidence="2" id="KW-0813">Transport</keyword>
<evidence type="ECO:0000313" key="14">
    <source>
        <dbReference type="Ensembl" id="ENSACAP00000002539.4"/>
    </source>
</evidence>
<dbReference type="GeneTree" id="ENSGT00940000156843"/>
<protein>
    <recommendedName>
        <fullName evidence="9">Phosphatidylcholine transfer protein</fullName>
    </recommendedName>
    <alternativeName>
        <fullName evidence="11">START domain-containing protein 2</fullName>
    </alternativeName>
    <alternativeName>
        <fullName evidence="10">StAR-related lipid transfer protein 2</fullName>
    </alternativeName>
</protein>
<evidence type="ECO:0000256" key="9">
    <source>
        <dbReference type="ARBA" id="ARBA00069061"/>
    </source>
</evidence>
<feature type="domain" description="START" evidence="13">
    <location>
        <begin position="40"/>
        <end position="211"/>
    </location>
</feature>
<gene>
    <name evidence="14" type="primary">PCTP</name>
</gene>
<keyword evidence="6" id="KW-0445">Lipid transport</keyword>
<comment type="subunit">
    <text evidence="8">Interacts with ACOT13/THEM2.</text>
</comment>
<dbReference type="GO" id="GO:0008525">
    <property type="term" value="F:phosphatidylcholine transporter activity"/>
    <property type="evidence" value="ECO:0000318"/>
    <property type="project" value="GO_Central"/>
</dbReference>
<evidence type="ECO:0000256" key="4">
    <source>
        <dbReference type="ARBA" id="ARBA00022553"/>
    </source>
</evidence>
<evidence type="ECO:0000256" key="1">
    <source>
        <dbReference type="ARBA" id="ARBA00004496"/>
    </source>
</evidence>
<evidence type="ECO:0000256" key="8">
    <source>
        <dbReference type="ARBA" id="ARBA00063535"/>
    </source>
</evidence>
<dbReference type="GO" id="GO:0031210">
    <property type="term" value="F:phosphatidylcholine binding"/>
    <property type="evidence" value="ECO:0000318"/>
    <property type="project" value="GO_Central"/>
</dbReference>
<dbReference type="PANTHER" id="PTHR19308">
    <property type="entry name" value="PHOSPHATIDYLCHOLINE TRANSFER PROTEIN"/>
    <property type="match status" value="1"/>
</dbReference>
<dbReference type="HOGENOM" id="CLU_042209_1_0_1"/>
<dbReference type="PROSITE" id="PS50848">
    <property type="entry name" value="START"/>
    <property type="match status" value="1"/>
</dbReference>
<dbReference type="STRING" id="28377.ENSACAP00000002539"/>
<feature type="region of interest" description="Disordered" evidence="12">
    <location>
        <begin position="1"/>
        <end position="29"/>
    </location>
</feature>
<dbReference type="Proteomes" id="UP000001646">
    <property type="component" value="Unplaced"/>
</dbReference>
<dbReference type="InParanoid" id="H9G6H0"/>
<evidence type="ECO:0000256" key="7">
    <source>
        <dbReference type="ARBA" id="ARBA00023121"/>
    </source>
</evidence>
<dbReference type="InterPro" id="IPR051213">
    <property type="entry name" value="START_lipid_transfer"/>
</dbReference>
<dbReference type="SMART" id="SM00234">
    <property type="entry name" value="START"/>
    <property type="match status" value="1"/>
</dbReference>
<dbReference type="eggNOG" id="KOG2761">
    <property type="taxonomic scope" value="Eukaryota"/>
</dbReference>
<proteinExistence type="predicted"/>
<evidence type="ECO:0000256" key="3">
    <source>
        <dbReference type="ARBA" id="ARBA00022490"/>
    </source>
</evidence>
<dbReference type="InterPro" id="IPR002913">
    <property type="entry name" value="START_lipid-bd_dom"/>
</dbReference>
<dbReference type="InterPro" id="IPR023393">
    <property type="entry name" value="START-like_dom_sf"/>
</dbReference>
<keyword evidence="3" id="KW-0963">Cytoplasm</keyword>
<organism evidence="14 15">
    <name type="scientific">Anolis carolinensis</name>
    <name type="common">Green anole</name>
    <name type="synonym">American chameleon</name>
    <dbReference type="NCBI Taxonomy" id="28377"/>
    <lineage>
        <taxon>Eukaryota</taxon>
        <taxon>Metazoa</taxon>
        <taxon>Chordata</taxon>
        <taxon>Craniata</taxon>
        <taxon>Vertebrata</taxon>
        <taxon>Euteleostomi</taxon>
        <taxon>Lepidosauria</taxon>
        <taxon>Squamata</taxon>
        <taxon>Bifurcata</taxon>
        <taxon>Unidentata</taxon>
        <taxon>Episquamata</taxon>
        <taxon>Toxicofera</taxon>
        <taxon>Iguania</taxon>
        <taxon>Dactyloidae</taxon>
        <taxon>Anolis</taxon>
    </lineage>
</organism>
<evidence type="ECO:0000259" key="13">
    <source>
        <dbReference type="PROSITE" id="PS50848"/>
    </source>
</evidence>
<dbReference type="SUPFAM" id="SSF55961">
    <property type="entry name" value="Bet v1-like"/>
    <property type="match status" value="1"/>
</dbReference>
<dbReference type="FunFam" id="3.30.530.20:FF:000017">
    <property type="entry name" value="Phosphatidylcholine transfer protein, putative"/>
    <property type="match status" value="1"/>
</dbReference>
<dbReference type="Ensembl" id="ENSACAT00000002604.4">
    <property type="protein sequence ID" value="ENSACAP00000002539.4"/>
    <property type="gene ID" value="ENSACAG00000002610.4"/>
</dbReference>
<comment type="subcellular location">
    <subcellularLocation>
        <location evidence="1">Cytoplasm</location>
    </subcellularLocation>
</comment>
<evidence type="ECO:0000256" key="5">
    <source>
        <dbReference type="ARBA" id="ARBA00022990"/>
    </source>
</evidence>
<evidence type="ECO:0000256" key="12">
    <source>
        <dbReference type="SAM" id="MobiDB-lite"/>
    </source>
</evidence>
<reference evidence="14" key="1">
    <citation type="submission" date="2009-12" db="EMBL/GenBank/DDBJ databases">
        <title>The Genome Sequence of Anolis carolinensis (Green Anole Lizard).</title>
        <authorList>
            <consortium name="The Genome Sequencing Platform"/>
            <person name="Di Palma F."/>
            <person name="Alfoldi J."/>
            <person name="Heiman D."/>
            <person name="Young S."/>
            <person name="Grabherr M."/>
            <person name="Johnson J."/>
            <person name="Lander E.S."/>
            <person name="Lindblad-Toh K."/>
        </authorList>
    </citation>
    <scope>NUCLEOTIDE SEQUENCE [LARGE SCALE GENOMIC DNA]</scope>
    <source>
        <strain evidence="14">JBL SC #1</strain>
    </source>
</reference>
<accession>H9G6H0</accession>
<dbReference type="PANTHER" id="PTHR19308:SF39">
    <property type="entry name" value="PHOSPHATIDYLCHOLINE TRANSFER PROTEIN"/>
    <property type="match status" value="1"/>
</dbReference>
<dbReference type="Bgee" id="ENSACAG00000002610">
    <property type="expression patterns" value="Expressed in brain and 6 other cell types or tissues"/>
</dbReference>